<dbReference type="InterPro" id="IPR017853">
    <property type="entry name" value="GH"/>
</dbReference>
<keyword evidence="7" id="KW-1185">Reference proteome</keyword>
<dbReference type="Pfam" id="PF01229">
    <property type="entry name" value="Glyco_hydro_39"/>
    <property type="match status" value="1"/>
</dbReference>
<feature type="active site" description="Proton donor" evidence="4">
    <location>
        <position position="159"/>
    </location>
</feature>
<accession>A0A8A4ZIE8</accession>
<dbReference type="GO" id="GO:0005975">
    <property type="term" value="P:carbohydrate metabolic process"/>
    <property type="evidence" value="ECO:0007669"/>
    <property type="project" value="InterPro"/>
</dbReference>
<dbReference type="Gene3D" id="2.60.40.1500">
    <property type="entry name" value="Glycosyl hydrolase domain, family 39"/>
    <property type="match status" value="1"/>
</dbReference>
<evidence type="ECO:0000259" key="5">
    <source>
        <dbReference type="Pfam" id="PF01229"/>
    </source>
</evidence>
<evidence type="ECO:0000256" key="3">
    <source>
        <dbReference type="ARBA" id="ARBA00023295"/>
    </source>
</evidence>
<dbReference type="SUPFAM" id="SSF51011">
    <property type="entry name" value="Glycosyl hydrolase domain"/>
    <property type="match status" value="1"/>
</dbReference>
<dbReference type="PANTHER" id="PTHR12631">
    <property type="entry name" value="ALPHA-L-IDURONIDASE"/>
    <property type="match status" value="1"/>
</dbReference>
<dbReference type="AlphaFoldDB" id="A0A8A4ZIE8"/>
<feature type="domain" description="Glycosyl hydrolases family 39 N-terminal catalytic" evidence="5">
    <location>
        <begin position="9"/>
        <end position="469"/>
    </location>
</feature>
<organism evidence="6 7">
    <name type="scientific">Pengzhenrongella sicca</name>
    <dbReference type="NCBI Taxonomy" id="2819238"/>
    <lineage>
        <taxon>Bacteria</taxon>
        <taxon>Bacillati</taxon>
        <taxon>Actinomycetota</taxon>
        <taxon>Actinomycetes</taxon>
        <taxon>Micrococcales</taxon>
        <taxon>Pengzhenrongella</taxon>
    </lineage>
</organism>
<protein>
    <submittedName>
        <fullName evidence="6">Xylan 1,4-beta-xylosidase</fullName>
    </submittedName>
</protein>
<dbReference type="GO" id="GO:0004553">
    <property type="term" value="F:hydrolase activity, hydrolyzing O-glycosyl compounds"/>
    <property type="evidence" value="ECO:0007669"/>
    <property type="project" value="InterPro"/>
</dbReference>
<evidence type="ECO:0000313" key="7">
    <source>
        <dbReference type="Proteomes" id="UP000663937"/>
    </source>
</evidence>
<dbReference type="PANTHER" id="PTHR12631:SF10">
    <property type="entry name" value="BETA-XYLOSIDASE-LIKE PROTEIN-RELATED"/>
    <property type="match status" value="1"/>
</dbReference>
<keyword evidence="2" id="KW-0378">Hydrolase</keyword>
<evidence type="ECO:0000256" key="4">
    <source>
        <dbReference type="PIRSR" id="PIRSR600514-1"/>
    </source>
</evidence>
<dbReference type="KEGG" id="psic:J4E96_19320"/>
<dbReference type="RefSeq" id="WP_227423665.1">
    <property type="nucleotide sequence ID" value="NZ_CP071868.1"/>
</dbReference>
<evidence type="ECO:0000313" key="6">
    <source>
        <dbReference type="EMBL" id="QTE29388.1"/>
    </source>
</evidence>
<name>A0A8A4ZIE8_9MICO</name>
<dbReference type="Gene3D" id="3.20.20.80">
    <property type="entry name" value="Glycosidases"/>
    <property type="match status" value="1"/>
</dbReference>
<keyword evidence="3" id="KW-0326">Glycosidase</keyword>
<proteinExistence type="inferred from homology"/>
<dbReference type="InterPro" id="IPR000514">
    <property type="entry name" value="Glyco_hydro_39"/>
</dbReference>
<dbReference type="InterPro" id="IPR051923">
    <property type="entry name" value="Glycosyl_Hydrolase_39"/>
</dbReference>
<dbReference type="PRINTS" id="PR00745">
    <property type="entry name" value="GLHYDRLASE39"/>
</dbReference>
<dbReference type="SUPFAM" id="SSF51445">
    <property type="entry name" value="(Trans)glycosidases"/>
    <property type="match status" value="1"/>
</dbReference>
<dbReference type="Proteomes" id="UP000663937">
    <property type="component" value="Chromosome"/>
</dbReference>
<reference evidence="6" key="1">
    <citation type="submission" date="2021-03" db="EMBL/GenBank/DDBJ databases">
        <title>Pengzhenrongella sicca gen. nov., sp. nov., a new member of suborder Micrococcineae isolated from High-Arctic tundra soil.</title>
        <authorList>
            <person name="Peng F."/>
        </authorList>
    </citation>
    <scope>NUCLEOTIDE SEQUENCE</scope>
    <source>
        <strain evidence="6">LRZ-2</strain>
    </source>
</reference>
<comment type="similarity">
    <text evidence="1">Belongs to the glycosyl hydrolase 39 family.</text>
</comment>
<gene>
    <name evidence="6" type="ORF">J4E96_19320</name>
</gene>
<dbReference type="EMBL" id="CP071868">
    <property type="protein sequence ID" value="QTE29388.1"/>
    <property type="molecule type" value="Genomic_DNA"/>
</dbReference>
<dbReference type="InterPro" id="IPR049166">
    <property type="entry name" value="GH39_cat"/>
</dbReference>
<evidence type="ECO:0000256" key="1">
    <source>
        <dbReference type="ARBA" id="ARBA00008875"/>
    </source>
</evidence>
<sequence>MSTVVPSVPIGELTDAWRQCVGTGRVELALRSDYRDSLAIVQEQIGFRYLRGHGLFDDKMGVHRPVQVDGTRQVHHNFTYVDQVIDSWLSLGIKPFLELGFMPAGLASGTQTVFWWLGNVTPPSSYPEWAALVAATLRHLIDRYGADEVRTWPIEVWNEPNLTDFWENADQAEYLHLYEVTARTVKDVDAGLQVGGPAISPGADHWWAPFAEFVASRDVPIDFVSRHAYSSGPTQHIPFGVYQTLTAPQGLLDQFAAPRAHLAGTGLEHLPVHITEFNTSYNPTNPIHDTAYNAAYLAPVLAGGGDLVDSFSYWTFADVFEEVGVPTSFFHGGFGLLTHRGIPKPTFHLYAFMARAGRHILARGADHLVTRHDDGRIVVLAWQPLGGSDDGPYGSAPAHHELSLDLPTGQATGDAVAIVRRSVDEDDGNAWTAWRDLGRPHQPSLHQLDLLRAAAVPALHHQRMTVGDGGRVRLDVRLNRHEVTLIELLPAAAGEHPSLDDSRLLGQGQWAESGV</sequence>
<evidence type="ECO:0000256" key="2">
    <source>
        <dbReference type="ARBA" id="ARBA00022801"/>
    </source>
</evidence>